<feature type="transmembrane region" description="Helical" evidence="1">
    <location>
        <begin position="6"/>
        <end position="27"/>
    </location>
</feature>
<reference evidence="2 3" key="1">
    <citation type="submission" date="2017-02" db="EMBL/GenBank/DDBJ databases">
        <authorList>
            <person name="Peterson S.W."/>
        </authorList>
    </citation>
    <scope>NUCLEOTIDE SEQUENCE [LARGE SCALE GENOMIC DNA]</scope>
    <source>
        <strain evidence="2 3">DSM 25262</strain>
    </source>
</reference>
<feature type="transmembrane region" description="Helical" evidence="1">
    <location>
        <begin position="95"/>
        <end position="114"/>
    </location>
</feature>
<evidence type="ECO:0000256" key="1">
    <source>
        <dbReference type="SAM" id="Phobius"/>
    </source>
</evidence>
<sequence>MNFETFVVIRNISVLSVLVPLILLVFALRKREQPVPVKLLGILLSVSALSDVLSLVLYMQFKINPNPVNSVYVWLQFILMSLIYKAAYTRIWYKRIIDIGIITFTIFAIVNMFFIQGVNGFNSNTFTVSSIAFMFYSLLHSYQLVKDLPELHIERMFMFWFSAAVFIYFGTNLFLFATIDRLIVKADNQFLLSWGFHNGTNAFKNLLFAIALYVTTLSRKSILN</sequence>
<evidence type="ECO:0000313" key="3">
    <source>
        <dbReference type="Proteomes" id="UP000190961"/>
    </source>
</evidence>
<dbReference type="RefSeq" id="WP_079689102.1">
    <property type="nucleotide sequence ID" value="NZ_FUZU01000003.1"/>
</dbReference>
<gene>
    <name evidence="2" type="ORF">SAMN05660236_4592</name>
</gene>
<dbReference type="Proteomes" id="UP000190961">
    <property type="component" value="Unassembled WGS sequence"/>
</dbReference>
<dbReference type="EMBL" id="FUZU01000003">
    <property type="protein sequence ID" value="SKC83923.1"/>
    <property type="molecule type" value="Genomic_DNA"/>
</dbReference>
<evidence type="ECO:0008006" key="4">
    <source>
        <dbReference type="Google" id="ProtNLM"/>
    </source>
</evidence>
<protein>
    <recommendedName>
        <fullName evidence="4">YhhN-like protein</fullName>
    </recommendedName>
</protein>
<accession>A0A1T5M739</accession>
<evidence type="ECO:0000313" key="2">
    <source>
        <dbReference type="EMBL" id="SKC83923.1"/>
    </source>
</evidence>
<proteinExistence type="predicted"/>
<name>A0A1T5M739_9BACT</name>
<dbReference type="AlphaFoldDB" id="A0A1T5M739"/>
<keyword evidence="3" id="KW-1185">Reference proteome</keyword>
<feature type="transmembrane region" description="Helical" evidence="1">
    <location>
        <begin position="71"/>
        <end position="88"/>
    </location>
</feature>
<keyword evidence="1" id="KW-0812">Transmembrane</keyword>
<dbReference type="STRING" id="688867.SAMN05660236_4592"/>
<dbReference type="OrthoDB" id="948929at2"/>
<feature type="transmembrane region" description="Helical" evidence="1">
    <location>
        <begin position="157"/>
        <end position="179"/>
    </location>
</feature>
<keyword evidence="1" id="KW-1133">Transmembrane helix</keyword>
<feature type="transmembrane region" description="Helical" evidence="1">
    <location>
        <begin position="126"/>
        <end position="145"/>
    </location>
</feature>
<keyword evidence="1" id="KW-0472">Membrane</keyword>
<feature type="transmembrane region" description="Helical" evidence="1">
    <location>
        <begin position="39"/>
        <end position="59"/>
    </location>
</feature>
<organism evidence="2 3">
    <name type="scientific">Ohtaekwangia koreensis</name>
    <dbReference type="NCBI Taxonomy" id="688867"/>
    <lineage>
        <taxon>Bacteria</taxon>
        <taxon>Pseudomonadati</taxon>
        <taxon>Bacteroidota</taxon>
        <taxon>Cytophagia</taxon>
        <taxon>Cytophagales</taxon>
        <taxon>Fulvivirgaceae</taxon>
        <taxon>Ohtaekwangia</taxon>
    </lineage>
</organism>